<protein>
    <submittedName>
        <fullName evidence="1">Uncharacterized protein</fullName>
    </submittedName>
</protein>
<sequence>MENVRNLPITMDANGDLIIKRGENGEAIKHLIKMFEVFTENYMMDTESTKKELRKSNRIVGELGEAVGTQTEKVESLDQTVGSFDNRLTESELANIAPDIIRNELRQERREKASHFVENTVQLTFEAVEGTKSDLERNVELLMEKETTKVMRQITSYVKRQLELRSIDNIPICFVPKHKQLLKELTWKKLDNYMKNGK</sequence>
<evidence type="ECO:0000313" key="2">
    <source>
        <dbReference type="Proteomes" id="UP000014018"/>
    </source>
</evidence>
<dbReference type="Proteomes" id="UP000014018">
    <property type="component" value="Unassembled WGS sequence"/>
</dbReference>
<accession>A0A9W5PN33</accession>
<comment type="caution">
    <text evidence="1">The sequence shown here is derived from an EMBL/GenBank/DDBJ whole genome shotgun (WGS) entry which is preliminary data.</text>
</comment>
<evidence type="ECO:0000313" key="1">
    <source>
        <dbReference type="EMBL" id="EOO30757.1"/>
    </source>
</evidence>
<dbReference type="RefSeq" id="WP_016111470.1">
    <property type="nucleotide sequence ID" value="NZ_KB976191.1"/>
</dbReference>
<gene>
    <name evidence="1" type="ORF">IIU_05074</name>
</gene>
<reference evidence="1 2" key="1">
    <citation type="submission" date="2012-12" db="EMBL/GenBank/DDBJ databases">
        <title>The Genome Sequence of Bacillus cereus VD133.</title>
        <authorList>
            <consortium name="The Broad Institute Genome Sequencing Platform"/>
            <consortium name="The Broad Institute Genome Sequencing Center for Infectious Disease"/>
            <person name="Feldgarden M."/>
            <person name="Van der Auwera G.A."/>
            <person name="Mahillon J."/>
            <person name="Duprez V."/>
            <person name="Timmery S."/>
            <person name="Mattelet C."/>
            <person name="Dierick K."/>
            <person name="Sun M."/>
            <person name="Yu Z."/>
            <person name="Zhu L."/>
            <person name="Hu X."/>
            <person name="Shank E.B."/>
            <person name="Swiecicka I."/>
            <person name="Hansen B.M."/>
            <person name="Andrup L."/>
            <person name="Walker B."/>
            <person name="Young S.K."/>
            <person name="Zeng Q."/>
            <person name="Gargeya S."/>
            <person name="Fitzgerald M."/>
            <person name="Haas B."/>
            <person name="Abouelleil A."/>
            <person name="Alvarado L."/>
            <person name="Arachchi H.M."/>
            <person name="Berlin A.M."/>
            <person name="Chapman S.B."/>
            <person name="Dewar J."/>
            <person name="Goldberg J."/>
            <person name="Griggs A."/>
            <person name="Gujja S."/>
            <person name="Hansen M."/>
            <person name="Howarth C."/>
            <person name="Imamovic A."/>
            <person name="Larimer J."/>
            <person name="McCowan C."/>
            <person name="Murphy C."/>
            <person name="Neiman D."/>
            <person name="Pearson M."/>
            <person name="Priest M."/>
            <person name="Roberts A."/>
            <person name="Saif S."/>
            <person name="Shea T."/>
            <person name="Sisk P."/>
            <person name="Sykes S."/>
            <person name="Wortman J."/>
            <person name="Nusbaum C."/>
            <person name="Birren B."/>
        </authorList>
    </citation>
    <scope>NUCLEOTIDE SEQUENCE [LARGE SCALE GENOMIC DNA]</scope>
    <source>
        <strain evidence="1 2">VD133</strain>
    </source>
</reference>
<proteinExistence type="predicted"/>
<name>A0A9W5PN33_BACCE</name>
<dbReference type="AlphaFoldDB" id="A0A9W5PN33"/>
<dbReference type="EMBL" id="AHFB01000084">
    <property type="protein sequence ID" value="EOO30757.1"/>
    <property type="molecule type" value="Genomic_DNA"/>
</dbReference>
<organism evidence="1 2">
    <name type="scientific">Bacillus cereus VD133</name>
    <dbReference type="NCBI Taxonomy" id="1053233"/>
    <lineage>
        <taxon>Bacteria</taxon>
        <taxon>Bacillati</taxon>
        <taxon>Bacillota</taxon>
        <taxon>Bacilli</taxon>
        <taxon>Bacillales</taxon>
        <taxon>Bacillaceae</taxon>
        <taxon>Bacillus</taxon>
        <taxon>Bacillus cereus group</taxon>
    </lineage>
</organism>